<dbReference type="AlphaFoldDB" id="A0AA47NYX6"/>
<dbReference type="InterPro" id="IPR001878">
    <property type="entry name" value="Znf_CCHC"/>
</dbReference>
<evidence type="ECO:0000256" key="2">
    <source>
        <dbReference type="SAM" id="Coils"/>
    </source>
</evidence>
<dbReference type="GO" id="GO:0003676">
    <property type="term" value="F:nucleic acid binding"/>
    <property type="evidence" value="ECO:0007669"/>
    <property type="project" value="InterPro"/>
</dbReference>
<protein>
    <recommendedName>
        <fullName evidence="4">CCHC-type domain-containing protein</fullName>
    </recommendedName>
</protein>
<proteinExistence type="predicted"/>
<dbReference type="InterPro" id="IPR005312">
    <property type="entry name" value="DUF1759"/>
</dbReference>
<evidence type="ECO:0000259" key="4">
    <source>
        <dbReference type="PROSITE" id="PS50158"/>
    </source>
</evidence>
<feature type="coiled-coil region" evidence="2">
    <location>
        <begin position="62"/>
        <end position="107"/>
    </location>
</feature>
<keyword evidence="1" id="KW-0479">Metal-binding</keyword>
<keyword evidence="1" id="KW-0862">Zinc</keyword>
<dbReference type="GO" id="GO:0008270">
    <property type="term" value="F:zinc ion binding"/>
    <property type="evidence" value="ECO:0007669"/>
    <property type="project" value="UniProtKB-KW"/>
</dbReference>
<dbReference type="EMBL" id="JAOPHQ010003720">
    <property type="protein sequence ID" value="KAK0141948.1"/>
    <property type="molecule type" value="Genomic_DNA"/>
</dbReference>
<dbReference type="PROSITE" id="PS50158">
    <property type="entry name" value="ZF_CCHC"/>
    <property type="match status" value="1"/>
</dbReference>
<keyword evidence="1" id="KW-0863">Zinc-finger</keyword>
<dbReference type="PANTHER" id="PTHR47331">
    <property type="entry name" value="PHD-TYPE DOMAIN-CONTAINING PROTEIN"/>
    <property type="match status" value="1"/>
</dbReference>
<feature type="compositionally biased region" description="Polar residues" evidence="3">
    <location>
        <begin position="553"/>
        <end position="566"/>
    </location>
</feature>
<dbReference type="Proteomes" id="UP001174136">
    <property type="component" value="Unassembled WGS sequence"/>
</dbReference>
<evidence type="ECO:0000313" key="5">
    <source>
        <dbReference type="EMBL" id="KAK0141948.1"/>
    </source>
</evidence>
<evidence type="ECO:0000256" key="3">
    <source>
        <dbReference type="SAM" id="MobiDB-lite"/>
    </source>
</evidence>
<organism evidence="5 6">
    <name type="scientific">Merluccius polli</name>
    <name type="common">Benguela hake</name>
    <name type="synonym">Merluccius cadenati</name>
    <dbReference type="NCBI Taxonomy" id="89951"/>
    <lineage>
        <taxon>Eukaryota</taxon>
        <taxon>Metazoa</taxon>
        <taxon>Chordata</taxon>
        <taxon>Craniata</taxon>
        <taxon>Vertebrata</taxon>
        <taxon>Euteleostomi</taxon>
        <taxon>Actinopterygii</taxon>
        <taxon>Neopterygii</taxon>
        <taxon>Teleostei</taxon>
        <taxon>Neoteleostei</taxon>
        <taxon>Acanthomorphata</taxon>
        <taxon>Zeiogadaria</taxon>
        <taxon>Gadariae</taxon>
        <taxon>Gadiformes</taxon>
        <taxon>Gadoidei</taxon>
        <taxon>Merlucciidae</taxon>
        <taxon>Merluccius</taxon>
    </lineage>
</organism>
<reference evidence="5" key="1">
    <citation type="journal article" date="2023" name="Front. Mar. Sci.">
        <title>A new Merluccius polli reference genome to investigate the effects of global change in West African waters.</title>
        <authorList>
            <person name="Mateo J.L."/>
            <person name="Blanco-Fernandez C."/>
            <person name="Garcia-Vazquez E."/>
            <person name="Machado-Schiaffino G."/>
        </authorList>
    </citation>
    <scope>NUCLEOTIDE SEQUENCE</scope>
    <source>
        <strain evidence="5">C29</strain>
        <tissue evidence="5">Fin</tissue>
    </source>
</reference>
<dbReference type="Pfam" id="PF03564">
    <property type="entry name" value="DUF1759"/>
    <property type="match status" value="1"/>
</dbReference>
<feature type="region of interest" description="Disordered" evidence="3">
    <location>
        <begin position="553"/>
        <end position="582"/>
    </location>
</feature>
<feature type="domain" description="CCHC-type" evidence="4">
    <location>
        <begin position="516"/>
        <end position="531"/>
    </location>
</feature>
<comment type="caution">
    <text evidence="5">The sequence shown here is derived from an EMBL/GenBank/DDBJ whole genome shotgun (WGS) entry which is preliminary data.</text>
</comment>
<evidence type="ECO:0000256" key="1">
    <source>
        <dbReference type="PROSITE-ProRule" id="PRU00047"/>
    </source>
</evidence>
<keyword evidence="6" id="KW-1185">Reference proteome</keyword>
<accession>A0AA47NYX6</accession>
<gene>
    <name evidence="5" type="ORF">N1851_020381</name>
</gene>
<name>A0AA47NYX6_MERPO</name>
<dbReference type="PANTHER" id="PTHR47331:SF3">
    <property type="match status" value="1"/>
</dbReference>
<feature type="region of interest" description="Disordered" evidence="3">
    <location>
        <begin position="427"/>
        <end position="448"/>
    </location>
</feature>
<evidence type="ECO:0000313" key="6">
    <source>
        <dbReference type="Proteomes" id="UP001174136"/>
    </source>
</evidence>
<keyword evidence="2" id="KW-0175">Coiled coil</keyword>
<sequence>MIANNDFISKVQLWVSKCDESVTFNAATGIDDVCPDDSISNVASRWSGKSGNSGRLSTVSSTTKAKAEKAALLARLDALKDKHALEEQEQQIRRKQEQQKLETLLAESTAKLAVLQASDNQSCAKASNAMNSYFEENMRKPPQRLNPMADEFMYPAERNCMQKESVLAAHPKAQQRSGAQPTVRPKQRPNLNMQTLHTMGKGLQSTQVTNLPTLDLVSVMQRQNEITSALVKQQQLASLPARDIPLFDGDPLQFISFMRAFEQGVEEKASQSDCLYYLEQFTRGQPRELVRSCLHMMPDQGYATAKHLLQEHFGNKYKVATAYIEKALSWAPIQNEDVSALKAYSLFLRGCCNVMTELDYMQELEMPSNIRAIVCKLPFKLRERWRTIAHDTLETTGNRALFNDLVKVIERHVSILSDPLYGNIDDPPPGLNGGRVTSRPKPYTEQRTKGNSFATTITLVESEQARGSRDTSSQRSYATASTCACCAQSHSLDCCGQLKRMKHRDKIDILKQNRLCFGCLRPGHMSRSCEQRLTCETCSQTHPTVLHVDATNSKHTAQGQASSSTAPDGPTGSRPSAATCGHTRAGRDRCLLSILPVQVKSAKGDKVIQTYAFLDPGSSATFCSEQLMRKLHLNGKRTQFLLQTMGQERVVPSYSLVGLEVSGINGDVFYELPETLTQRKMPVSPDHIVTTRDLVQWPYLARVDVPRIEAGVDLLIGSNVPKILEPWEVINSCGSGPYAMKTALGWVVNGPVHEECSPSADRTSASVNRISVQRLEEMLTNQYNHDFNERATEEMGLSREDRKFMEIAERSTVLQDNHYQLKLPFKGDVCLPNNYTVAKQRITGLKRKFLKNKQLFEEYSANIS</sequence>